<evidence type="ECO:0000256" key="8">
    <source>
        <dbReference type="ARBA" id="ARBA00023180"/>
    </source>
</evidence>
<evidence type="ECO:0000256" key="3">
    <source>
        <dbReference type="ARBA" id="ARBA00022679"/>
    </source>
</evidence>
<evidence type="ECO:0000256" key="6">
    <source>
        <dbReference type="ARBA" id="ARBA00023034"/>
    </source>
</evidence>
<dbReference type="PANTHER" id="PTHR12137">
    <property type="entry name" value="CARBOHYDRATE SULFOTRANSFERASE"/>
    <property type="match status" value="1"/>
</dbReference>
<dbReference type="GO" id="GO:0016051">
    <property type="term" value="P:carbohydrate biosynthetic process"/>
    <property type="evidence" value="ECO:0007669"/>
    <property type="project" value="InterPro"/>
</dbReference>
<keyword evidence="3" id="KW-0808">Transferase</keyword>
<comment type="subcellular location">
    <subcellularLocation>
        <location evidence="1">Golgi apparatus membrane</location>
        <topology evidence="1">Single-pass type II membrane protein</topology>
    </subcellularLocation>
</comment>
<reference evidence="10" key="1">
    <citation type="submission" date="2021-01" db="EMBL/GenBank/DDBJ databases">
        <authorList>
            <person name="Corre E."/>
            <person name="Pelletier E."/>
            <person name="Niang G."/>
            <person name="Scheremetjew M."/>
            <person name="Finn R."/>
            <person name="Kale V."/>
            <person name="Holt S."/>
            <person name="Cochrane G."/>
            <person name="Meng A."/>
            <person name="Brown T."/>
            <person name="Cohen L."/>
        </authorList>
    </citation>
    <scope>NUCLEOTIDE SEQUENCE</scope>
    <source>
        <strain evidence="10">CCMP 769</strain>
    </source>
</reference>
<protein>
    <recommendedName>
        <fullName evidence="11">Sulfotransferase domain-containing protein</fullName>
    </recommendedName>
</protein>
<evidence type="ECO:0000256" key="2">
    <source>
        <dbReference type="ARBA" id="ARBA00006339"/>
    </source>
</evidence>
<keyword evidence="4 9" id="KW-0812">Transmembrane</keyword>
<organism evidence="10">
    <name type="scientific">Rhodosorus marinus</name>
    <dbReference type="NCBI Taxonomy" id="101924"/>
    <lineage>
        <taxon>Eukaryota</taxon>
        <taxon>Rhodophyta</taxon>
        <taxon>Stylonematophyceae</taxon>
        <taxon>Stylonematales</taxon>
        <taxon>Stylonemataceae</taxon>
        <taxon>Rhodosorus</taxon>
    </lineage>
</organism>
<dbReference type="InterPro" id="IPR005331">
    <property type="entry name" value="Sulfotransferase"/>
</dbReference>
<evidence type="ECO:0000313" key="10">
    <source>
        <dbReference type="EMBL" id="CAE0032270.1"/>
    </source>
</evidence>
<evidence type="ECO:0000256" key="1">
    <source>
        <dbReference type="ARBA" id="ARBA00004323"/>
    </source>
</evidence>
<dbReference type="EMBL" id="HBHW01000259">
    <property type="protein sequence ID" value="CAE0032270.1"/>
    <property type="molecule type" value="Transcribed_RNA"/>
</dbReference>
<dbReference type="Pfam" id="PF03567">
    <property type="entry name" value="Sulfotransfer_2"/>
    <property type="match status" value="1"/>
</dbReference>
<keyword evidence="7 9" id="KW-0472">Membrane</keyword>
<proteinExistence type="inferred from homology"/>
<evidence type="ECO:0008006" key="11">
    <source>
        <dbReference type="Google" id="ProtNLM"/>
    </source>
</evidence>
<dbReference type="PANTHER" id="PTHR12137:SF54">
    <property type="entry name" value="CARBOHYDRATE SULFOTRANSFERASE"/>
    <property type="match status" value="1"/>
</dbReference>
<name>A0A7S3E5B3_9RHOD</name>
<comment type="similarity">
    <text evidence="2">Belongs to the sulfotransferase 2 family.</text>
</comment>
<dbReference type="InterPro" id="IPR018011">
    <property type="entry name" value="Carb_sulfotrans_8-10"/>
</dbReference>
<dbReference type="GO" id="GO:0000139">
    <property type="term" value="C:Golgi membrane"/>
    <property type="evidence" value="ECO:0007669"/>
    <property type="project" value="UniProtKB-SubCell"/>
</dbReference>
<accession>A0A7S3E5B3</accession>
<evidence type="ECO:0000256" key="4">
    <source>
        <dbReference type="ARBA" id="ARBA00022692"/>
    </source>
</evidence>
<gene>
    <name evidence="10" type="ORF">RMAR00112_LOCUS208</name>
</gene>
<dbReference type="GO" id="GO:0008146">
    <property type="term" value="F:sulfotransferase activity"/>
    <property type="evidence" value="ECO:0007669"/>
    <property type="project" value="InterPro"/>
</dbReference>
<evidence type="ECO:0000256" key="5">
    <source>
        <dbReference type="ARBA" id="ARBA00022989"/>
    </source>
</evidence>
<evidence type="ECO:0000256" key="9">
    <source>
        <dbReference type="SAM" id="Phobius"/>
    </source>
</evidence>
<feature type="transmembrane region" description="Helical" evidence="9">
    <location>
        <begin position="16"/>
        <end position="37"/>
    </location>
</feature>
<sequence>MDWRKRLAELERRRNLFLRISIALFFAYGVSVLVLNIDNGSFNPQREPVLLLKLPQKYRMGECVPLPEVVAFEVNRHRRNLFRDIEDSVVPMVGRKNIREAGDREIQLPPMISPAKRMFGPGKEADVERPFPRNLLTSEAMSRIVVMEKYNFLFCPVAGAASRALKAFLNRIDNNPEYLDVDKLDSGLLTLSNFSLRDRERFLTGRALKKVVFVRNPYERFASIYLHANSTHDELKYQEFMARVRGRKVDEDVASKTVVMSGLRTLNQVVTQLSKFVSEPHKMDQLFWPAASLCIADEVRYDFVGRADLLEEEVHRLKQTLGLPDYSLPTREQLQISPQKTQERMEELYANSSAKKRVFKLMQKDFVAFDFPR</sequence>
<dbReference type="AlphaFoldDB" id="A0A7S3E5B3"/>
<keyword evidence="6" id="KW-0333">Golgi apparatus</keyword>
<keyword evidence="8" id="KW-0325">Glycoprotein</keyword>
<evidence type="ECO:0000256" key="7">
    <source>
        <dbReference type="ARBA" id="ARBA00023136"/>
    </source>
</evidence>
<keyword evidence="5 9" id="KW-1133">Transmembrane helix</keyword>